<organism evidence="1 2">
    <name type="scientific">Ambrosiozyma monospora</name>
    <name type="common">Yeast</name>
    <name type="synonym">Endomycopsis monosporus</name>
    <dbReference type="NCBI Taxonomy" id="43982"/>
    <lineage>
        <taxon>Eukaryota</taxon>
        <taxon>Fungi</taxon>
        <taxon>Dikarya</taxon>
        <taxon>Ascomycota</taxon>
        <taxon>Saccharomycotina</taxon>
        <taxon>Pichiomycetes</taxon>
        <taxon>Pichiales</taxon>
        <taxon>Pichiaceae</taxon>
        <taxon>Ambrosiozyma</taxon>
    </lineage>
</organism>
<dbReference type="AlphaFoldDB" id="A0A9W6YVL1"/>
<evidence type="ECO:0000313" key="2">
    <source>
        <dbReference type="Proteomes" id="UP001165063"/>
    </source>
</evidence>
<evidence type="ECO:0000313" key="1">
    <source>
        <dbReference type="EMBL" id="GMG39947.1"/>
    </source>
</evidence>
<dbReference type="OrthoDB" id="3980520at2759"/>
<keyword evidence="2" id="KW-1185">Reference proteome</keyword>
<protein>
    <submittedName>
        <fullName evidence="1">Unnamed protein product</fullName>
    </submittedName>
</protein>
<proteinExistence type="predicted"/>
<gene>
    <name evidence="1" type="ORF">Amon01_000576300</name>
</gene>
<dbReference type="Proteomes" id="UP001165063">
    <property type="component" value="Unassembled WGS sequence"/>
</dbReference>
<dbReference type="EMBL" id="BSXU01003344">
    <property type="protein sequence ID" value="GMG39947.1"/>
    <property type="molecule type" value="Genomic_DNA"/>
</dbReference>
<name>A0A9W6YVL1_AMBMO</name>
<sequence length="334" mass="38369">MNFTKKDILHSLSSIKSNGDVGPLTKMLQSAMMTPNLTRNEGLLPNPTLDASIDIDDLRLHDNSALDPYVSFDSPLLDHEEQNASSNILRAFAKNATANDFASLLPKTASSSLRKIIKSRRKTTYSDGTYLLFFENENSAQKFRDASTGIQLNNRPIHYNFISPQQPLSEFVQYPYIPNQFIVKSYLEYDSWRKYAISPKTPNEKPPTENIFSIFNKNLLSDYVTEVSCSISNTVEKYLFPPIDRSQVVLIRNFPDAVPWTIKDMLWDIEWYEVKEIHMKRVSTRSDGLSTFALIFKDTENAKRCVELCNNFNWFYDPSQPVMEAELLDEDITL</sequence>
<comment type="caution">
    <text evidence="1">The sequence shown here is derived from an EMBL/GenBank/DDBJ whole genome shotgun (WGS) entry which is preliminary data.</text>
</comment>
<reference evidence="1" key="1">
    <citation type="submission" date="2023-04" db="EMBL/GenBank/DDBJ databases">
        <title>Ambrosiozyma monospora NBRC 1965.</title>
        <authorList>
            <person name="Ichikawa N."/>
            <person name="Sato H."/>
            <person name="Tonouchi N."/>
        </authorList>
    </citation>
    <scope>NUCLEOTIDE SEQUENCE</scope>
    <source>
        <strain evidence="1">NBRC 1965</strain>
    </source>
</reference>
<accession>A0A9W6YVL1</accession>